<dbReference type="Proteomes" id="UP000235145">
    <property type="component" value="Unassembled WGS sequence"/>
</dbReference>
<keyword evidence="3 11" id="KW-0349">Heme</keyword>
<dbReference type="PRINTS" id="PR00463">
    <property type="entry name" value="EP450I"/>
</dbReference>
<accession>A0A9R1VZG4</accession>
<evidence type="ECO:0000256" key="5">
    <source>
        <dbReference type="ARBA" id="ARBA00022723"/>
    </source>
</evidence>
<evidence type="ECO:0000313" key="13">
    <source>
        <dbReference type="EMBL" id="KAJ0215506.1"/>
    </source>
</evidence>
<keyword evidence="9" id="KW-0503">Monooxygenase</keyword>
<keyword evidence="10 12" id="KW-0472">Membrane</keyword>
<comment type="cofactor">
    <cofactor evidence="11">
        <name>heme</name>
        <dbReference type="ChEBI" id="CHEBI:30413"/>
    </cofactor>
</comment>
<dbReference type="InterPro" id="IPR001128">
    <property type="entry name" value="Cyt_P450"/>
</dbReference>
<evidence type="ECO:0000256" key="11">
    <source>
        <dbReference type="PIRSR" id="PIRSR602401-1"/>
    </source>
</evidence>
<evidence type="ECO:0000256" key="6">
    <source>
        <dbReference type="ARBA" id="ARBA00022989"/>
    </source>
</evidence>
<dbReference type="GO" id="GO:0005506">
    <property type="term" value="F:iron ion binding"/>
    <property type="evidence" value="ECO:0007669"/>
    <property type="project" value="InterPro"/>
</dbReference>
<proteinExistence type="inferred from homology"/>
<comment type="similarity">
    <text evidence="2">Belongs to the cytochrome P450 family.</text>
</comment>
<dbReference type="FunFam" id="1.10.630.10:FF:000029">
    <property type="entry name" value="Cytochrome P450 734A1"/>
    <property type="match status" value="1"/>
</dbReference>
<feature type="transmembrane region" description="Helical" evidence="12">
    <location>
        <begin position="6"/>
        <end position="27"/>
    </location>
</feature>
<evidence type="ECO:0008006" key="15">
    <source>
        <dbReference type="Google" id="ProtNLM"/>
    </source>
</evidence>
<evidence type="ECO:0000256" key="2">
    <source>
        <dbReference type="ARBA" id="ARBA00010617"/>
    </source>
</evidence>
<evidence type="ECO:0000256" key="1">
    <source>
        <dbReference type="ARBA" id="ARBA00004370"/>
    </source>
</evidence>
<comment type="caution">
    <text evidence="13">The sequence shown here is derived from an EMBL/GenBank/DDBJ whole genome shotgun (WGS) entry which is preliminary data.</text>
</comment>
<keyword evidence="14" id="KW-1185">Reference proteome</keyword>
<dbReference type="Pfam" id="PF00067">
    <property type="entry name" value="p450"/>
    <property type="match status" value="2"/>
</dbReference>
<evidence type="ECO:0000256" key="4">
    <source>
        <dbReference type="ARBA" id="ARBA00022692"/>
    </source>
</evidence>
<evidence type="ECO:0000256" key="8">
    <source>
        <dbReference type="ARBA" id="ARBA00023004"/>
    </source>
</evidence>
<dbReference type="GO" id="GO:0004497">
    <property type="term" value="F:monooxygenase activity"/>
    <property type="evidence" value="ECO:0000318"/>
    <property type="project" value="GO_Central"/>
</dbReference>
<dbReference type="InterPro" id="IPR050665">
    <property type="entry name" value="Cytochrome_P450_Monooxygen"/>
</dbReference>
<dbReference type="SUPFAM" id="SSF48264">
    <property type="entry name" value="Cytochrome P450"/>
    <property type="match status" value="2"/>
</dbReference>
<name>A0A9R1VZG4_LACSA</name>
<keyword evidence="8 11" id="KW-0408">Iron</keyword>
<keyword evidence="7" id="KW-0560">Oxidoreductase</keyword>
<protein>
    <recommendedName>
        <fullName evidence="15">Cytochrome P450</fullName>
    </recommendedName>
</protein>
<dbReference type="InterPro" id="IPR017972">
    <property type="entry name" value="Cyt_P450_CS"/>
</dbReference>
<dbReference type="PANTHER" id="PTHR24282:SF212">
    <property type="entry name" value="CYTOCHROME P450 PROTEIN-RELATED"/>
    <property type="match status" value="1"/>
</dbReference>
<dbReference type="Gene3D" id="1.10.630.10">
    <property type="entry name" value="Cytochrome P450"/>
    <property type="match status" value="2"/>
</dbReference>
<evidence type="ECO:0000313" key="14">
    <source>
        <dbReference type="Proteomes" id="UP000235145"/>
    </source>
</evidence>
<feature type="transmembrane region" description="Helical" evidence="12">
    <location>
        <begin position="377"/>
        <end position="401"/>
    </location>
</feature>
<evidence type="ECO:0000256" key="3">
    <source>
        <dbReference type="ARBA" id="ARBA00022617"/>
    </source>
</evidence>
<evidence type="ECO:0000256" key="12">
    <source>
        <dbReference type="SAM" id="Phobius"/>
    </source>
</evidence>
<keyword evidence="6 12" id="KW-1133">Transmembrane helix</keyword>
<dbReference type="GO" id="GO:0016020">
    <property type="term" value="C:membrane"/>
    <property type="evidence" value="ECO:0007669"/>
    <property type="project" value="UniProtKB-SubCell"/>
</dbReference>
<evidence type="ECO:0000256" key="10">
    <source>
        <dbReference type="ARBA" id="ARBA00023136"/>
    </source>
</evidence>
<dbReference type="PRINTS" id="PR00385">
    <property type="entry name" value="P450"/>
</dbReference>
<evidence type="ECO:0000256" key="9">
    <source>
        <dbReference type="ARBA" id="ARBA00023033"/>
    </source>
</evidence>
<gene>
    <name evidence="13" type="ORF">LSAT_V11C300115770</name>
</gene>
<dbReference type="PANTHER" id="PTHR24282">
    <property type="entry name" value="CYTOCHROME P450 FAMILY MEMBER"/>
    <property type="match status" value="1"/>
</dbReference>
<dbReference type="InterPro" id="IPR002401">
    <property type="entry name" value="Cyt_P450_E_grp-I"/>
</dbReference>
<dbReference type="GO" id="GO:0016705">
    <property type="term" value="F:oxidoreductase activity, acting on paired donors, with incorporation or reduction of molecular oxygen"/>
    <property type="evidence" value="ECO:0007669"/>
    <property type="project" value="InterPro"/>
</dbReference>
<dbReference type="AlphaFoldDB" id="A0A9R1VZG4"/>
<dbReference type="InterPro" id="IPR036396">
    <property type="entry name" value="Cyt_P450_sf"/>
</dbReference>
<organism evidence="13 14">
    <name type="scientific">Lactuca sativa</name>
    <name type="common">Garden lettuce</name>
    <dbReference type="NCBI Taxonomy" id="4236"/>
    <lineage>
        <taxon>Eukaryota</taxon>
        <taxon>Viridiplantae</taxon>
        <taxon>Streptophyta</taxon>
        <taxon>Embryophyta</taxon>
        <taxon>Tracheophyta</taxon>
        <taxon>Spermatophyta</taxon>
        <taxon>Magnoliopsida</taxon>
        <taxon>eudicotyledons</taxon>
        <taxon>Gunneridae</taxon>
        <taxon>Pentapetalae</taxon>
        <taxon>asterids</taxon>
        <taxon>campanulids</taxon>
        <taxon>Asterales</taxon>
        <taxon>Asteraceae</taxon>
        <taxon>Cichorioideae</taxon>
        <taxon>Cichorieae</taxon>
        <taxon>Lactucinae</taxon>
        <taxon>Lactuca</taxon>
    </lineage>
</organism>
<reference evidence="13 14" key="1">
    <citation type="journal article" date="2017" name="Nat. Commun.">
        <title>Genome assembly with in vitro proximity ligation data and whole-genome triplication in lettuce.</title>
        <authorList>
            <person name="Reyes-Chin-Wo S."/>
            <person name="Wang Z."/>
            <person name="Yang X."/>
            <person name="Kozik A."/>
            <person name="Arikit S."/>
            <person name="Song C."/>
            <person name="Xia L."/>
            <person name="Froenicke L."/>
            <person name="Lavelle D.O."/>
            <person name="Truco M.J."/>
            <person name="Xia R."/>
            <person name="Zhu S."/>
            <person name="Xu C."/>
            <person name="Xu H."/>
            <person name="Xu X."/>
            <person name="Cox K."/>
            <person name="Korf I."/>
            <person name="Meyers B.C."/>
            <person name="Michelmore R.W."/>
        </authorList>
    </citation>
    <scope>NUCLEOTIDE SEQUENCE [LARGE SCALE GENOMIC DNA]</scope>
    <source>
        <strain evidence="14">cv. Salinas</strain>
        <tissue evidence="13">Seedlings</tissue>
    </source>
</reference>
<dbReference type="CDD" id="cd20642">
    <property type="entry name" value="CYP72"/>
    <property type="match status" value="1"/>
</dbReference>
<evidence type="ECO:0000256" key="7">
    <source>
        <dbReference type="ARBA" id="ARBA00023002"/>
    </source>
</evidence>
<feature type="binding site" description="axial binding residue" evidence="11">
    <location>
        <position position="844"/>
    </location>
    <ligand>
        <name>heme</name>
        <dbReference type="ChEBI" id="CHEBI:30413"/>
    </ligand>
    <ligandPart>
        <name>Fe</name>
        <dbReference type="ChEBI" id="CHEBI:18248"/>
    </ligandPart>
</feature>
<comment type="subcellular location">
    <subcellularLocation>
        <location evidence="1">Membrane</location>
    </subcellularLocation>
</comment>
<keyword evidence="5 11" id="KW-0479">Metal-binding</keyword>
<dbReference type="GO" id="GO:0020037">
    <property type="term" value="F:heme binding"/>
    <property type="evidence" value="ECO:0007669"/>
    <property type="project" value="InterPro"/>
</dbReference>
<dbReference type="EMBL" id="NBSK02000003">
    <property type="protein sequence ID" value="KAJ0215506.1"/>
    <property type="molecule type" value="Genomic_DNA"/>
</dbReference>
<keyword evidence="4 12" id="KW-0812">Transmembrane</keyword>
<dbReference type="PROSITE" id="PS00086">
    <property type="entry name" value="CYTOCHROME_P450"/>
    <property type="match status" value="1"/>
</dbReference>
<sequence length="896" mass="103291">MELSFSMMNTVVCVVGVIVMIYGWRFFNWVWLKPKKMDKFLREQGLNGNPYKFLYGDMKEMVQMTADAKLKPINITDDIVPRIMPFLYNSAKTYGKGKNFFTWMGPRPMIHITEPALIREVLNNYSQFQKLKGGNPLIKLLARGIVDAEDDQWAKHRKIINPAFHVEKLKSMLPAFYISCSEMINKWEELTKERSCEVDVYPHLETFTSDVISRTAFGSSYQEGRKIFELQKEQAELVIKAIQSLYIPGSRFLPTKSNRRMKEIDRDVRATINKIINKRVTTMKAGESNSDDLLGILLDSNYKEIRQQGNTNFGLTTEEVIQECKLFYFAGQETTANLLVWTMILLAQHTNWQDRARDEVLKVFGDRKPDIDGLSRLKVLSFSMMNTVVCVVGVIVMIYGWRFFNWVWLKPKKMDKFLREQGLNGNPYKFLYGDMKEMVQMTADAKLKPINLTDDIVPRVMPYLYNSAKTYGKGKNFYTWMGPRPMMHITEPALIRQILANYSRFQKLNGGNPLAKLVARGLADVEADQWAKHRKIINPVFHVEKLKHMVPAFYISCSDMINKWEVLTKERSCEVDVYPHLQTFTSDVISRTAFGSSYEEGRKIFELQKEQTELVMKALQSLYIPGSRFLPTKSNRRTKEIDRDVRATVNKIINKRVTTMKAGENSSDDLLGILLDSNYKEIKQQGNTNFGLTTEEVIQECKLFYFAGQETTANLLVWTMILLGQHTNWQDRARDEVLKVFGDRKPDIDGLSRVKINMILHEVLRLYPAVIGMGRMIHKETTLGNITLPAGSFLQLHMMLLHYDNEMWGDDVKEFKPERFAEGVSNATKEQASYFPFGGGPRICIGQNFAMLEAKLALVMILRGFSFEISPLYAHAPQMILTLQPQYGAQLILRKL</sequence>